<dbReference type="RefSeq" id="WP_244151174.1">
    <property type="nucleotide sequence ID" value="NZ_FOJS01000033.1"/>
</dbReference>
<reference evidence="3" key="1">
    <citation type="submission" date="2016-10" db="EMBL/GenBank/DDBJ databases">
        <authorList>
            <person name="Varghese N."/>
            <person name="Submissions S."/>
        </authorList>
    </citation>
    <scope>NUCLEOTIDE SEQUENCE [LARGE SCALE GENOMIC DNA]</scope>
    <source>
        <strain evidence="3">M1</strain>
    </source>
</reference>
<evidence type="ECO:0000313" key="3">
    <source>
        <dbReference type="Proteomes" id="UP000198650"/>
    </source>
</evidence>
<keyword evidence="1" id="KW-1133">Transmembrane helix</keyword>
<sequence length="450" mass="51662">MRVFIYTSVVMLYVVSQFVSGSVIRYSIGIMAMAALIVSAFYARGVYAISGAVFFGIGTILFFYNDYPWHTFILHFEQVLGLLSLFFVLPFMNSLIRVGRYDQNLSLWLQRGATNASALYRRSFSVCHLLGLFLNIATVPLLVKSLRVALREFQKQIADKFYTQNLLRAYALCLTWSPMEVMISTTIDITHVRYYMILPILLFMAIVMAGVDWIFSSYKYRHLPVTSSGPHVEYPKQVYQKVIQLLAMLLIFIFIVSLLQHVLHKGFLFSVVISLVPVSLLWAMLMRKTKRYIVIAVQHWKERTKGLANYFFMFLSAGLCVEMLSHSRLRDALEAVFQIETEQTIWLYIMIGAYFLVTSFFGFHPLVALTLLASLLRPMLPMIPAVPLSIVLICCSLATVMYSPYNLSVSILAEELKANPYRIGIWNIWFAISYMAISIFIAFMIEKILY</sequence>
<feature type="transmembrane region" description="Helical" evidence="1">
    <location>
        <begin position="385"/>
        <end position="405"/>
    </location>
</feature>
<feature type="transmembrane region" description="Helical" evidence="1">
    <location>
        <begin position="45"/>
        <end position="64"/>
    </location>
</feature>
<proteinExistence type="predicted"/>
<feature type="transmembrane region" description="Helical" evidence="1">
    <location>
        <begin position="425"/>
        <end position="445"/>
    </location>
</feature>
<feature type="transmembrane region" description="Helical" evidence="1">
    <location>
        <begin position="194"/>
        <end position="215"/>
    </location>
</feature>
<name>A0A1I0TJL5_9BACL</name>
<dbReference type="AlphaFoldDB" id="A0A1I0TJL5"/>
<protein>
    <submittedName>
        <fullName evidence="2">Uncharacterized protein</fullName>
    </submittedName>
</protein>
<keyword evidence="1" id="KW-0472">Membrane</keyword>
<feature type="transmembrane region" description="Helical" evidence="1">
    <location>
        <begin position="12"/>
        <end position="38"/>
    </location>
</feature>
<feature type="transmembrane region" description="Helical" evidence="1">
    <location>
        <begin position="79"/>
        <end position="98"/>
    </location>
</feature>
<evidence type="ECO:0000313" key="2">
    <source>
        <dbReference type="EMBL" id="SFA51991.1"/>
    </source>
</evidence>
<feature type="transmembrane region" description="Helical" evidence="1">
    <location>
        <begin position="242"/>
        <end position="260"/>
    </location>
</feature>
<feature type="transmembrane region" description="Helical" evidence="1">
    <location>
        <begin position="345"/>
        <end position="373"/>
    </location>
</feature>
<gene>
    <name evidence="2" type="ORF">SAMN05192569_103329</name>
</gene>
<feature type="transmembrane region" description="Helical" evidence="1">
    <location>
        <begin position="266"/>
        <end position="286"/>
    </location>
</feature>
<keyword evidence="3" id="KW-1185">Reference proteome</keyword>
<organism evidence="2 3">
    <name type="scientific">Parageobacillus thermantarcticus</name>
    <dbReference type="NCBI Taxonomy" id="186116"/>
    <lineage>
        <taxon>Bacteria</taxon>
        <taxon>Bacillati</taxon>
        <taxon>Bacillota</taxon>
        <taxon>Bacilli</taxon>
        <taxon>Bacillales</taxon>
        <taxon>Anoxybacillaceae</taxon>
        <taxon>Parageobacillus</taxon>
    </lineage>
</organism>
<dbReference type="STRING" id="186116.SAMN05192569_103329"/>
<keyword evidence="1" id="KW-0812">Transmembrane</keyword>
<feature type="transmembrane region" description="Helical" evidence="1">
    <location>
        <begin position="119"/>
        <end position="143"/>
    </location>
</feature>
<dbReference type="EMBL" id="FOJS01000033">
    <property type="protein sequence ID" value="SFA51991.1"/>
    <property type="molecule type" value="Genomic_DNA"/>
</dbReference>
<evidence type="ECO:0000256" key="1">
    <source>
        <dbReference type="SAM" id="Phobius"/>
    </source>
</evidence>
<feature type="transmembrane region" description="Helical" evidence="1">
    <location>
        <begin position="307"/>
        <end position="325"/>
    </location>
</feature>
<dbReference type="Proteomes" id="UP000198650">
    <property type="component" value="Unassembled WGS sequence"/>
</dbReference>
<accession>A0A1I0TJL5</accession>